<accession>A0A8K1FZW8</accession>
<evidence type="ECO:0008006" key="3">
    <source>
        <dbReference type="Google" id="ProtNLM"/>
    </source>
</evidence>
<organism evidence="1 2">
    <name type="scientific">Zosterops borbonicus</name>
    <dbReference type="NCBI Taxonomy" id="364589"/>
    <lineage>
        <taxon>Eukaryota</taxon>
        <taxon>Metazoa</taxon>
        <taxon>Chordata</taxon>
        <taxon>Craniata</taxon>
        <taxon>Vertebrata</taxon>
        <taxon>Euteleostomi</taxon>
        <taxon>Archelosauria</taxon>
        <taxon>Archosauria</taxon>
        <taxon>Dinosauria</taxon>
        <taxon>Saurischia</taxon>
        <taxon>Theropoda</taxon>
        <taxon>Coelurosauria</taxon>
        <taxon>Aves</taxon>
        <taxon>Neognathae</taxon>
        <taxon>Neoaves</taxon>
        <taxon>Telluraves</taxon>
        <taxon>Australaves</taxon>
        <taxon>Passeriformes</taxon>
        <taxon>Sylvioidea</taxon>
        <taxon>Zosteropidae</taxon>
        <taxon>Zosterops</taxon>
    </lineage>
</organism>
<reference evidence="1" key="1">
    <citation type="submission" date="2019-04" db="EMBL/GenBank/DDBJ databases">
        <title>Genome assembly of Zosterops borbonicus 15179.</title>
        <authorList>
            <person name="Leroy T."/>
            <person name="Anselmetti Y."/>
            <person name="Tilak M.-K."/>
            <person name="Nabholz B."/>
        </authorList>
    </citation>
    <scope>NUCLEOTIDE SEQUENCE</scope>
    <source>
        <strain evidence="1">HGM_15179</strain>
        <tissue evidence="1">Muscle</tissue>
    </source>
</reference>
<sequence length="116" mass="13293">MLRHMEDKEVIQDSQHGFTKGKSCLTNLVVFYDDVTTPVNKGRATDVIYLDFYKGIECTLSKFANYTNLSGAVDTPEGWDPIQRDLDKLEKRAHENLMRFNRTKCKVLHLDQGNPG</sequence>
<gene>
    <name evidence="1" type="ORF">HGM15179_017997</name>
</gene>
<dbReference type="AlphaFoldDB" id="A0A8K1FZW8"/>
<dbReference type="Proteomes" id="UP000796761">
    <property type="component" value="Unassembled WGS sequence"/>
</dbReference>
<name>A0A8K1FZW8_9PASS</name>
<proteinExistence type="predicted"/>
<evidence type="ECO:0000313" key="2">
    <source>
        <dbReference type="Proteomes" id="UP000796761"/>
    </source>
</evidence>
<comment type="caution">
    <text evidence="1">The sequence shown here is derived from an EMBL/GenBank/DDBJ whole genome shotgun (WGS) entry which is preliminary data.</text>
</comment>
<dbReference type="EMBL" id="SWJQ01001157">
    <property type="protein sequence ID" value="TRZ09111.1"/>
    <property type="molecule type" value="Genomic_DNA"/>
</dbReference>
<evidence type="ECO:0000313" key="1">
    <source>
        <dbReference type="EMBL" id="TRZ09111.1"/>
    </source>
</evidence>
<dbReference type="OrthoDB" id="9170669at2759"/>
<dbReference type="PANTHER" id="PTHR33332">
    <property type="entry name" value="REVERSE TRANSCRIPTASE DOMAIN-CONTAINING PROTEIN"/>
    <property type="match status" value="1"/>
</dbReference>
<keyword evidence="2" id="KW-1185">Reference proteome</keyword>
<protein>
    <recommendedName>
        <fullName evidence="3">Rna-directed dna polymerase from mobile element jockey-like</fullName>
    </recommendedName>
</protein>